<dbReference type="RefSeq" id="XP_064675640.1">
    <property type="nucleotide sequence ID" value="XM_064827311.1"/>
</dbReference>
<organism evidence="1 2">
    <name type="scientific">Mucor velutinosus</name>
    <dbReference type="NCBI Taxonomy" id="708070"/>
    <lineage>
        <taxon>Eukaryota</taxon>
        <taxon>Fungi</taxon>
        <taxon>Fungi incertae sedis</taxon>
        <taxon>Mucoromycota</taxon>
        <taxon>Mucoromycotina</taxon>
        <taxon>Mucoromycetes</taxon>
        <taxon>Mucorales</taxon>
        <taxon>Mucorineae</taxon>
        <taxon>Mucoraceae</taxon>
        <taxon>Mucor</taxon>
    </lineage>
</organism>
<keyword evidence="2" id="KW-1185">Reference proteome</keyword>
<dbReference type="GeneID" id="89951742"/>
<dbReference type="EMBL" id="JASEJX010000041">
    <property type="protein sequence ID" value="KAK4508974.1"/>
    <property type="molecule type" value="Genomic_DNA"/>
</dbReference>
<accession>A0AAN7D2N3</accession>
<name>A0AAN7D2N3_9FUNG</name>
<protein>
    <submittedName>
        <fullName evidence="1">PH domain-containing protein</fullName>
    </submittedName>
</protein>
<gene>
    <name evidence="1" type="ORF">ATC70_008056</name>
</gene>
<evidence type="ECO:0000313" key="2">
    <source>
        <dbReference type="Proteomes" id="UP001304243"/>
    </source>
</evidence>
<dbReference type="Proteomes" id="UP001304243">
    <property type="component" value="Unassembled WGS sequence"/>
</dbReference>
<evidence type="ECO:0000313" key="1">
    <source>
        <dbReference type="EMBL" id="KAK4508974.1"/>
    </source>
</evidence>
<dbReference type="AlphaFoldDB" id="A0AAN7D2N3"/>
<reference evidence="1 2" key="1">
    <citation type="submission" date="2022-11" db="EMBL/GenBank/DDBJ databases">
        <title>Mucor velutinosus strain NIH1002 WGS.</title>
        <authorList>
            <person name="Subramanian P."/>
            <person name="Mullikin J.C."/>
            <person name="Segre J.A."/>
            <person name="Zelazny A.M."/>
        </authorList>
    </citation>
    <scope>NUCLEOTIDE SEQUENCE [LARGE SCALE GENOMIC DNA]</scope>
    <source>
        <strain evidence="1 2">NIH1002</strain>
    </source>
</reference>
<comment type="caution">
    <text evidence="1">The sequence shown here is derived from an EMBL/GenBank/DDBJ whole genome shotgun (WGS) entry which is preliminary data.</text>
</comment>
<proteinExistence type="predicted"/>
<sequence length="148" mass="16076">MPLVSLLSNLFDDVSISVLNQQCVSKNSHCILDCFKAPPLVPLFSIFSTHCQLCCVKLHRPLTTRVMSTSPSCAPLLFGPSITPTHATNIAINALLYADDVAILGSAREVKQMLTLAESHSLALGYRWAPAKCAIINPRPPPHLPFLT</sequence>